<dbReference type="Gene3D" id="3.30.450.40">
    <property type="match status" value="1"/>
</dbReference>
<dbReference type="PROSITE" id="PS51078">
    <property type="entry name" value="ICLR_ED"/>
    <property type="match status" value="1"/>
</dbReference>
<dbReference type="InterPro" id="IPR036390">
    <property type="entry name" value="WH_DNA-bd_sf"/>
</dbReference>
<dbReference type="GO" id="GO:0003677">
    <property type="term" value="F:DNA binding"/>
    <property type="evidence" value="ECO:0007669"/>
    <property type="project" value="UniProtKB-KW"/>
</dbReference>
<dbReference type="InterPro" id="IPR014757">
    <property type="entry name" value="Tscrpt_reg_IclR_C"/>
</dbReference>
<evidence type="ECO:0000259" key="4">
    <source>
        <dbReference type="PROSITE" id="PS51077"/>
    </source>
</evidence>
<dbReference type="InterPro" id="IPR005471">
    <property type="entry name" value="Tscrpt_reg_IclR_N"/>
</dbReference>
<feature type="domain" description="HTH iclR-type" evidence="4">
    <location>
        <begin position="2"/>
        <end position="63"/>
    </location>
</feature>
<evidence type="ECO:0000256" key="2">
    <source>
        <dbReference type="ARBA" id="ARBA00023125"/>
    </source>
</evidence>
<evidence type="ECO:0000256" key="3">
    <source>
        <dbReference type="ARBA" id="ARBA00023163"/>
    </source>
</evidence>
<evidence type="ECO:0000259" key="5">
    <source>
        <dbReference type="PROSITE" id="PS51078"/>
    </source>
</evidence>
<keyword evidence="2" id="KW-0238">DNA-binding</keyword>
<comment type="caution">
    <text evidence="6">The sequence shown here is derived from an EMBL/GenBank/DDBJ whole genome shotgun (WGS) entry which is preliminary data.</text>
</comment>
<gene>
    <name evidence="6" type="ORF">Atai01_54870</name>
</gene>
<accession>A0A9W6R415</accession>
<sequence>MLSSAEHALRVVLLVTERGKITVSEVAAELSVGVSTAHRLLATCKHAGFVRQDRSGGPYTIGPAVYEIAFATNAAVSLKDAAAPVLQDLRAEVGETTSMLILEGRNVRFVDSLEGHRHSVRVTPRVGVVLPAHCTSGGKAMLACLSEEELRRRLPGHRLVGVGERSIRTWPDLTAELTRVRRRGWAANLNEGDPGIGAVGAAVRSGTGEPRAAVVVAAPLARLGTGRELAALAPAVVEAAARVQRRLRGAPAG</sequence>
<dbReference type="InterPro" id="IPR036388">
    <property type="entry name" value="WH-like_DNA-bd_sf"/>
</dbReference>
<name>A0A9W6R415_9PSEU</name>
<evidence type="ECO:0000256" key="1">
    <source>
        <dbReference type="ARBA" id="ARBA00023015"/>
    </source>
</evidence>
<dbReference type="PANTHER" id="PTHR30136">
    <property type="entry name" value="HELIX-TURN-HELIX TRANSCRIPTIONAL REGULATOR, ICLR FAMILY"/>
    <property type="match status" value="1"/>
</dbReference>
<dbReference type="PROSITE" id="PS51077">
    <property type="entry name" value="HTH_ICLR"/>
    <property type="match status" value="1"/>
</dbReference>
<dbReference type="Proteomes" id="UP001165136">
    <property type="component" value="Unassembled WGS sequence"/>
</dbReference>
<dbReference type="SMART" id="SM00346">
    <property type="entry name" value="HTH_ICLR"/>
    <property type="match status" value="1"/>
</dbReference>
<keyword evidence="1" id="KW-0805">Transcription regulation</keyword>
<dbReference type="GO" id="GO:0045892">
    <property type="term" value="P:negative regulation of DNA-templated transcription"/>
    <property type="evidence" value="ECO:0007669"/>
    <property type="project" value="TreeGrafter"/>
</dbReference>
<dbReference type="PANTHER" id="PTHR30136:SF35">
    <property type="entry name" value="HTH-TYPE TRANSCRIPTIONAL REGULATOR RV1719"/>
    <property type="match status" value="1"/>
</dbReference>
<keyword evidence="7" id="KW-1185">Reference proteome</keyword>
<protein>
    <submittedName>
        <fullName evidence="6">IclR family transcriptional regulator</fullName>
    </submittedName>
</protein>
<dbReference type="Pfam" id="PF09339">
    <property type="entry name" value="HTH_IclR"/>
    <property type="match status" value="1"/>
</dbReference>
<dbReference type="EMBL" id="BSTI01000013">
    <property type="protein sequence ID" value="GLY68868.1"/>
    <property type="molecule type" value="Genomic_DNA"/>
</dbReference>
<evidence type="ECO:0000313" key="7">
    <source>
        <dbReference type="Proteomes" id="UP001165136"/>
    </source>
</evidence>
<dbReference type="Gene3D" id="1.10.10.10">
    <property type="entry name" value="Winged helix-like DNA-binding domain superfamily/Winged helix DNA-binding domain"/>
    <property type="match status" value="1"/>
</dbReference>
<feature type="domain" description="IclR-ED" evidence="5">
    <location>
        <begin position="64"/>
        <end position="249"/>
    </location>
</feature>
<organism evidence="6 7">
    <name type="scientific">Amycolatopsis taiwanensis</name>
    <dbReference type="NCBI Taxonomy" id="342230"/>
    <lineage>
        <taxon>Bacteria</taxon>
        <taxon>Bacillati</taxon>
        <taxon>Actinomycetota</taxon>
        <taxon>Actinomycetes</taxon>
        <taxon>Pseudonocardiales</taxon>
        <taxon>Pseudonocardiaceae</taxon>
        <taxon>Amycolatopsis</taxon>
    </lineage>
</organism>
<dbReference type="AlphaFoldDB" id="A0A9W6R415"/>
<dbReference type="SUPFAM" id="SSF55781">
    <property type="entry name" value="GAF domain-like"/>
    <property type="match status" value="1"/>
</dbReference>
<dbReference type="GO" id="GO:0003700">
    <property type="term" value="F:DNA-binding transcription factor activity"/>
    <property type="evidence" value="ECO:0007669"/>
    <property type="project" value="TreeGrafter"/>
</dbReference>
<dbReference type="InterPro" id="IPR029016">
    <property type="entry name" value="GAF-like_dom_sf"/>
</dbReference>
<keyword evidence="3" id="KW-0804">Transcription</keyword>
<dbReference type="SUPFAM" id="SSF46785">
    <property type="entry name" value="Winged helix' DNA-binding domain"/>
    <property type="match status" value="1"/>
</dbReference>
<evidence type="ECO:0000313" key="6">
    <source>
        <dbReference type="EMBL" id="GLY68868.1"/>
    </source>
</evidence>
<reference evidence="6" key="1">
    <citation type="submission" date="2023-03" db="EMBL/GenBank/DDBJ databases">
        <title>Amycolatopsis taiwanensis NBRC 103393.</title>
        <authorList>
            <person name="Ichikawa N."/>
            <person name="Sato H."/>
            <person name="Tonouchi N."/>
        </authorList>
    </citation>
    <scope>NUCLEOTIDE SEQUENCE</scope>
    <source>
        <strain evidence="6">NBRC 103393</strain>
    </source>
</reference>
<dbReference type="Pfam" id="PF01614">
    <property type="entry name" value="IclR_C"/>
    <property type="match status" value="1"/>
</dbReference>
<dbReference type="InterPro" id="IPR050707">
    <property type="entry name" value="HTH_MetabolicPath_Reg"/>
</dbReference>
<proteinExistence type="predicted"/>